<evidence type="ECO:0000256" key="1">
    <source>
        <dbReference type="SAM" id="MobiDB-lite"/>
    </source>
</evidence>
<gene>
    <name evidence="2" type="ORF">OUY22_02755</name>
</gene>
<dbReference type="Proteomes" id="UP001144036">
    <property type="component" value="Unassembled WGS sequence"/>
</dbReference>
<comment type="caution">
    <text evidence="2">The sequence shown here is derived from an EMBL/GenBank/DDBJ whole genome shotgun (WGS) entry which is preliminary data.</text>
</comment>
<keyword evidence="3" id="KW-1185">Reference proteome</keyword>
<proteinExistence type="predicted"/>
<protein>
    <recommendedName>
        <fullName evidence="4">MarR family transcriptional regulator</fullName>
    </recommendedName>
</protein>
<dbReference type="RefSeq" id="WP_270153095.1">
    <property type="nucleotide sequence ID" value="NZ_JAPNNL010000006.1"/>
</dbReference>
<reference evidence="2" key="1">
    <citation type="submission" date="2022-11" db="EMBL/GenBank/DDBJ databases">
        <title>Nonomuraea corallina sp. nov., a new species of the genus Nonomuraea isolated from sea side sediment in Thai sea.</title>
        <authorList>
            <person name="Ngamcharungchit C."/>
            <person name="Matsumoto A."/>
            <person name="Suriyachadkun C."/>
            <person name="Panbangred W."/>
            <person name="Inahashi Y."/>
            <person name="Intra B."/>
        </authorList>
    </citation>
    <scope>NUCLEOTIDE SEQUENCE</scope>
    <source>
        <strain evidence="2">MCN248</strain>
    </source>
</reference>
<evidence type="ECO:0000313" key="2">
    <source>
        <dbReference type="EMBL" id="MDA0632320.1"/>
    </source>
</evidence>
<evidence type="ECO:0008006" key="4">
    <source>
        <dbReference type="Google" id="ProtNLM"/>
    </source>
</evidence>
<accession>A0ABT4S5A8</accession>
<sequence length="227" mass="25305">MPEQRLSLPQFATLVALAVEGVDVSGPELRTRWGFEVAKKDRDRLNELKLVESWKDGRSYRHVLTDRGWRRLEEELRDGELPAMQRSPGIVARGLVSLLRRYMDRSGLRPAEVSMPLEPVSPGEPTADRAPAPEAGGTTEDDLEALIRSAYARLVHRPGAYVGLARLRPLLGDVPREDVDAALVRLERLPDVNLVPESNQKTLTAQDREAGVIVGGQEKHLLWIGQE</sequence>
<organism evidence="2 3">
    <name type="scientific">Nonomuraea corallina</name>
    <dbReference type="NCBI Taxonomy" id="2989783"/>
    <lineage>
        <taxon>Bacteria</taxon>
        <taxon>Bacillati</taxon>
        <taxon>Actinomycetota</taxon>
        <taxon>Actinomycetes</taxon>
        <taxon>Streptosporangiales</taxon>
        <taxon>Streptosporangiaceae</taxon>
        <taxon>Nonomuraea</taxon>
    </lineage>
</organism>
<feature type="region of interest" description="Disordered" evidence="1">
    <location>
        <begin position="110"/>
        <end position="139"/>
    </location>
</feature>
<dbReference type="EMBL" id="JAPNNL010000006">
    <property type="protein sequence ID" value="MDA0632320.1"/>
    <property type="molecule type" value="Genomic_DNA"/>
</dbReference>
<evidence type="ECO:0000313" key="3">
    <source>
        <dbReference type="Proteomes" id="UP001144036"/>
    </source>
</evidence>
<name>A0ABT4S5A8_9ACTN</name>